<dbReference type="InterPro" id="IPR004871">
    <property type="entry name" value="RSE1/DDB1/CPSF1_C"/>
</dbReference>
<keyword evidence="8" id="KW-1185">Reference proteome</keyword>
<dbReference type="InterPro" id="IPR036322">
    <property type="entry name" value="WD40_repeat_dom_sf"/>
</dbReference>
<dbReference type="SUPFAM" id="SSF50978">
    <property type="entry name" value="WD40 repeat-like"/>
    <property type="match status" value="1"/>
</dbReference>
<evidence type="ECO:0000313" key="8">
    <source>
        <dbReference type="Proteomes" id="UP001498398"/>
    </source>
</evidence>
<dbReference type="InterPro" id="IPR018846">
    <property type="entry name" value="Beta-prop_RSE1/DDB1/CPSF1_1st"/>
</dbReference>
<evidence type="ECO:0008006" key="9">
    <source>
        <dbReference type="Google" id="ProtNLM"/>
    </source>
</evidence>
<dbReference type="InterPro" id="IPR058543">
    <property type="entry name" value="Beta-prop_RSE1/DDB1/CPSF1_2nd"/>
</dbReference>
<feature type="domain" description="RSE1/DDB1/CPSF1 first beta-propeller" evidence="5">
    <location>
        <begin position="18"/>
        <end position="395"/>
    </location>
</feature>
<evidence type="ECO:0000259" key="6">
    <source>
        <dbReference type="Pfam" id="PF23726"/>
    </source>
</evidence>
<dbReference type="Pfam" id="PF10433">
    <property type="entry name" value="Beta-prop_RSE1_1st"/>
    <property type="match status" value="1"/>
</dbReference>
<feature type="region of interest" description="Disordered" evidence="3">
    <location>
        <begin position="1201"/>
        <end position="1227"/>
    </location>
</feature>
<dbReference type="EMBL" id="JBANRG010000007">
    <property type="protein sequence ID" value="KAK7464711.1"/>
    <property type="molecule type" value="Genomic_DNA"/>
</dbReference>
<comment type="subcellular location">
    <subcellularLocation>
        <location evidence="1">Nucleus</location>
    </subcellularLocation>
</comment>
<organism evidence="7 8">
    <name type="scientific">Marasmiellus scandens</name>
    <dbReference type="NCBI Taxonomy" id="2682957"/>
    <lineage>
        <taxon>Eukaryota</taxon>
        <taxon>Fungi</taxon>
        <taxon>Dikarya</taxon>
        <taxon>Basidiomycota</taxon>
        <taxon>Agaricomycotina</taxon>
        <taxon>Agaricomycetes</taxon>
        <taxon>Agaricomycetidae</taxon>
        <taxon>Agaricales</taxon>
        <taxon>Marasmiineae</taxon>
        <taxon>Omphalotaceae</taxon>
        <taxon>Marasmiellus</taxon>
    </lineage>
</organism>
<evidence type="ECO:0000256" key="2">
    <source>
        <dbReference type="ARBA" id="ARBA00023242"/>
    </source>
</evidence>
<sequence length="1279" mass="140850">MSSAGPTRVTATFHPSSSVLSSVKCQLLSRDLEHLVVAKLNLLEVYSIQPDKLRHECSLEIRGKVRSVKAIPIPDSHRSNILAFLDHPDPELLVLSYSETGPDNGKLELIEQIQLDERSSRPAEFFNDILVHPSGELVVVSCYAGRLKVFNLSSGSYSENYDVQLPEINVLGLAFLPVDDYVLSILHIDHEEKTQLICRDITLDDTGVDISREASLLLPPTTIAAKDVPYPEDYLPQLASFPSDNDNNFLGGILVIGGRKILLYETSSDDELDKHQKKKKRLDKKKTSKDENVQTAAKEKEEERMSKRRKAKASVEWPWSQVTVCSPVGSRFFIGDSFGRLALLSLNFINEEAELVLVPLGEISPATSITYLTNQAFYVGSHLGDSHVAQISPTPLSHSDQLTLPIDPEIRSISSELLGSERVTNNKGKGKVSDDFEDTAFAEGKGRVVRTHGRYLTVLQSFKNIAPIHDGALVDLDGNGRHQIVTCSGGGNTGSINVVRIGADFEELASISGLSNVVGVWPLRSRLRDDVHTFVVVSTLQETHVFGLDTSSTISLLSSERARFILDEQTLCVQNIGERVGKEYRDGSIIAQVTPKAIRLLEHDPVMDQWTMMDHLDISSQPEWSGRTIVAASANASQILVALSHGRLASFKVTRDQASGKGPKLEKWLQSVNLSYNTGSPVAEKSPNWYMTEISAVSCAPLDPTKNFTSNVAAAFWHTNQIKILKFSQEGFTFVAQSPKLSAPVRSLLFYNFGTGNKSDDKDYHAFLLAGLADGSLVTMAWVNSELQDPKVISLGAAPVCLSSYGIQGKRTALAAGSRSVVISWDKSRLKYSPVTLKDIISVQAFNSEYYTSSLILANSSGIFIGKVKNLDKMHIRSTSLGLDSPRKIVYDPSIRAFGVACIRTKPSRIGTDQKVTSTFRLLDDTTFKELARFTCDDNEQIMSLTLLKNTDADERKFFCVGTAYLRDEEREPSQGRILVFSFYQDRNSPSVYQLSVAIDEKVKGCVYSLVTMTNGILAAAINSSVALYRLSVDETEPSSLTRIKDWNHNYLVLSLAEFKNRLVVADQFSSISLLHMPSESSLDTLARDYSPLWPICVEAFSPKSVIGAEQSLNIFTFTVKGEKNPTRNVLVKDGFYNVGDVVTKFVRGSLVSPDKSSTLKPTHVFFTLSGRIGVIVDVKGSSEIENLTNLQTQMVQTPEASEAVGNVSHARHRAPRSSRGRSDADEGAYGILDGDYLEQFLGLEESSPDVAEKIIASAEKPLDQTIIHSTLETLQSMH</sequence>
<dbReference type="Gene3D" id="1.10.150.910">
    <property type="match status" value="1"/>
</dbReference>
<evidence type="ECO:0000313" key="7">
    <source>
        <dbReference type="EMBL" id="KAK7464711.1"/>
    </source>
</evidence>
<dbReference type="Gene3D" id="2.130.10.10">
    <property type="entry name" value="YVTN repeat-like/Quinoprotein amine dehydrogenase"/>
    <property type="match status" value="3"/>
</dbReference>
<feature type="region of interest" description="Disordered" evidence="3">
    <location>
        <begin position="274"/>
        <end position="310"/>
    </location>
</feature>
<evidence type="ECO:0000259" key="4">
    <source>
        <dbReference type="Pfam" id="PF03178"/>
    </source>
</evidence>
<proteinExistence type="predicted"/>
<keyword evidence="2" id="KW-0539">Nucleus</keyword>
<comment type="caution">
    <text evidence="7">The sequence shown here is derived from an EMBL/GenBank/DDBJ whole genome shotgun (WGS) entry which is preliminary data.</text>
</comment>
<name>A0ABR1JNQ1_9AGAR</name>
<dbReference type="InterPro" id="IPR015943">
    <property type="entry name" value="WD40/YVTN_repeat-like_dom_sf"/>
</dbReference>
<accession>A0ABR1JNQ1</accession>
<dbReference type="PANTHER" id="PTHR10644">
    <property type="entry name" value="DNA REPAIR/RNA PROCESSING CPSF FAMILY"/>
    <property type="match status" value="1"/>
</dbReference>
<dbReference type="Proteomes" id="UP001498398">
    <property type="component" value="Unassembled WGS sequence"/>
</dbReference>
<feature type="compositionally biased region" description="Basic and acidic residues" evidence="3">
    <location>
        <begin position="288"/>
        <end position="305"/>
    </location>
</feature>
<evidence type="ECO:0000256" key="1">
    <source>
        <dbReference type="ARBA" id="ARBA00004123"/>
    </source>
</evidence>
<feature type="domain" description="RSE1/DDB1/CPSF1 second beta-propeller" evidence="6">
    <location>
        <begin position="506"/>
        <end position="867"/>
    </location>
</feature>
<protein>
    <recommendedName>
        <fullName evidence="9">DNA damage-binding protein 1</fullName>
    </recommendedName>
</protein>
<feature type="compositionally biased region" description="Basic residues" evidence="3">
    <location>
        <begin position="275"/>
        <end position="287"/>
    </location>
</feature>
<gene>
    <name evidence="7" type="ORF">VKT23_005917</name>
</gene>
<dbReference type="Pfam" id="PF03178">
    <property type="entry name" value="CPSF_A"/>
    <property type="match status" value="1"/>
</dbReference>
<reference evidence="7 8" key="1">
    <citation type="submission" date="2024-01" db="EMBL/GenBank/DDBJ databases">
        <title>A draft genome for the cacao thread blight pathogen Marasmiellus scandens.</title>
        <authorList>
            <person name="Baruah I.K."/>
            <person name="Leung J."/>
            <person name="Bukari Y."/>
            <person name="Amoako-Attah I."/>
            <person name="Meinhardt L.W."/>
            <person name="Bailey B.A."/>
            <person name="Cohen S.P."/>
        </authorList>
    </citation>
    <scope>NUCLEOTIDE SEQUENCE [LARGE SCALE GENOMIC DNA]</scope>
    <source>
        <strain evidence="7 8">GH-19</strain>
    </source>
</reference>
<evidence type="ECO:0000259" key="5">
    <source>
        <dbReference type="Pfam" id="PF10433"/>
    </source>
</evidence>
<evidence type="ECO:0000256" key="3">
    <source>
        <dbReference type="SAM" id="MobiDB-lite"/>
    </source>
</evidence>
<feature type="compositionally biased region" description="Basic residues" evidence="3">
    <location>
        <begin position="1210"/>
        <end position="1220"/>
    </location>
</feature>
<feature type="domain" description="RSE1/DDB1/CPSF1 C-terminal" evidence="4">
    <location>
        <begin position="918"/>
        <end position="1242"/>
    </location>
</feature>
<dbReference type="Pfam" id="PF23726">
    <property type="entry name" value="Beta-prop_RSE1_2nd"/>
    <property type="match status" value="1"/>
</dbReference>
<dbReference type="InterPro" id="IPR050358">
    <property type="entry name" value="RSE1/DDB1/CFT1"/>
</dbReference>